<dbReference type="GO" id="GO:0005886">
    <property type="term" value="C:plasma membrane"/>
    <property type="evidence" value="ECO:0007669"/>
    <property type="project" value="UniProtKB-SubCell"/>
</dbReference>
<dbReference type="OrthoDB" id="9782004at2"/>
<evidence type="ECO:0000259" key="9">
    <source>
        <dbReference type="PROSITE" id="PS50928"/>
    </source>
</evidence>
<protein>
    <submittedName>
        <fullName evidence="10">ABC transporter permease</fullName>
    </submittedName>
</protein>
<feature type="transmembrane region" description="Helical" evidence="8">
    <location>
        <begin position="138"/>
        <end position="159"/>
    </location>
</feature>
<dbReference type="EMBL" id="SMDN01000012">
    <property type="protein sequence ID" value="TQC51356.1"/>
    <property type="molecule type" value="Genomic_DNA"/>
</dbReference>
<feature type="transmembrane region" description="Helical" evidence="8">
    <location>
        <begin position="188"/>
        <end position="214"/>
    </location>
</feature>
<proteinExistence type="inferred from homology"/>
<feature type="transmembrane region" description="Helical" evidence="8">
    <location>
        <begin position="112"/>
        <end position="132"/>
    </location>
</feature>
<keyword evidence="3" id="KW-0813">Transport</keyword>
<keyword evidence="4" id="KW-1003">Cell membrane</keyword>
<dbReference type="PROSITE" id="PS50928">
    <property type="entry name" value="ABC_TM1"/>
    <property type="match status" value="1"/>
</dbReference>
<dbReference type="InterPro" id="IPR035906">
    <property type="entry name" value="MetI-like_sf"/>
</dbReference>
<evidence type="ECO:0000256" key="2">
    <source>
        <dbReference type="ARBA" id="ARBA00007069"/>
    </source>
</evidence>
<evidence type="ECO:0000256" key="7">
    <source>
        <dbReference type="ARBA" id="ARBA00023136"/>
    </source>
</evidence>
<feature type="transmembrane region" description="Helical" evidence="8">
    <location>
        <begin position="234"/>
        <end position="257"/>
    </location>
</feature>
<dbReference type="AlphaFoldDB" id="A0A507SK94"/>
<dbReference type="SUPFAM" id="SSF161098">
    <property type="entry name" value="MetI-like"/>
    <property type="match status" value="1"/>
</dbReference>
<dbReference type="GO" id="GO:0055085">
    <property type="term" value="P:transmembrane transport"/>
    <property type="evidence" value="ECO:0007669"/>
    <property type="project" value="InterPro"/>
</dbReference>
<feature type="transmembrane region" description="Helical" evidence="8">
    <location>
        <begin position="12"/>
        <end position="32"/>
    </location>
</feature>
<evidence type="ECO:0000256" key="8">
    <source>
        <dbReference type="SAM" id="Phobius"/>
    </source>
</evidence>
<reference evidence="10 11" key="1">
    <citation type="submission" date="2019-03" db="EMBL/GenBank/DDBJ databases">
        <title>Characterization of a novel Mycoplasma cynos real-time PCR assay.</title>
        <authorList>
            <person name="Tallmadge R.L."/>
            <person name="Mitchell P.K."/>
            <person name="Goodman L."/>
        </authorList>
    </citation>
    <scope>NUCLEOTIDE SEQUENCE [LARGE SCALE GENOMIC DNA]</scope>
    <source>
        <strain evidence="10 11">1642</strain>
    </source>
</reference>
<feature type="transmembrane region" description="Helical" evidence="8">
    <location>
        <begin position="64"/>
        <end position="91"/>
    </location>
</feature>
<organism evidence="10 11">
    <name type="scientific">Mycoplasmopsis mucosicanis</name>
    <dbReference type="NCBI Taxonomy" id="458208"/>
    <lineage>
        <taxon>Bacteria</taxon>
        <taxon>Bacillati</taxon>
        <taxon>Mycoplasmatota</taxon>
        <taxon>Mycoplasmoidales</taxon>
        <taxon>Metamycoplasmataceae</taxon>
        <taxon>Mycoplasmopsis</taxon>
    </lineage>
</organism>
<comment type="subcellular location">
    <subcellularLocation>
        <location evidence="1">Cell membrane</location>
        <topology evidence="1">Multi-pass membrane protein</topology>
    </subcellularLocation>
</comment>
<keyword evidence="5 8" id="KW-0812">Transmembrane</keyword>
<dbReference type="InterPro" id="IPR051789">
    <property type="entry name" value="Bact_Polyamine_Transport"/>
</dbReference>
<keyword evidence="11" id="KW-1185">Reference proteome</keyword>
<evidence type="ECO:0000256" key="6">
    <source>
        <dbReference type="ARBA" id="ARBA00022989"/>
    </source>
</evidence>
<evidence type="ECO:0000313" key="10">
    <source>
        <dbReference type="EMBL" id="TQC51356.1"/>
    </source>
</evidence>
<dbReference type="Proteomes" id="UP000320801">
    <property type="component" value="Unassembled WGS sequence"/>
</dbReference>
<gene>
    <name evidence="10" type="ORF">E1I18_02985</name>
</gene>
<comment type="caution">
    <text evidence="10">The sequence shown here is derived from an EMBL/GenBank/DDBJ whole genome shotgun (WGS) entry which is preliminary data.</text>
</comment>
<evidence type="ECO:0000313" key="11">
    <source>
        <dbReference type="Proteomes" id="UP000320801"/>
    </source>
</evidence>
<sequence>MHKITEFFKKSYIYIILALTYIPLTFAIVFSFNKPSEKGFLSFTWNTYSAESWKTFFNEGRDVALINSIIIAICTAIIVIFVSLITVFALWRQKNRNYERVTKSLNNIPIINPDNITAIGLVLVFSLFFGTLSLAKEGLIRGIIGHSIMALPYGILLMFPRSEKFERSLFEASQDLGYSKVRSWFKTYFVYMIPTIIFVGLVSAFLSFDDFIILKTTTNVATLSTKLYEGNFRGWGLVVGSGVLFLTLIGNAIYISLKVARNRKQKLIAKVNNEK</sequence>
<accession>A0A507SK94</accession>
<feature type="domain" description="ABC transmembrane type-1" evidence="9">
    <location>
        <begin position="65"/>
        <end position="256"/>
    </location>
</feature>
<name>A0A507SK94_9BACT</name>
<evidence type="ECO:0000256" key="1">
    <source>
        <dbReference type="ARBA" id="ARBA00004651"/>
    </source>
</evidence>
<dbReference type="PANTHER" id="PTHR43848">
    <property type="entry name" value="PUTRESCINE TRANSPORT SYSTEM PERMEASE PROTEIN POTI"/>
    <property type="match status" value="1"/>
</dbReference>
<evidence type="ECO:0000256" key="5">
    <source>
        <dbReference type="ARBA" id="ARBA00022692"/>
    </source>
</evidence>
<keyword evidence="7 8" id="KW-0472">Membrane</keyword>
<dbReference type="RefSeq" id="WP_141484117.1">
    <property type="nucleotide sequence ID" value="NZ_SMDN01000012.1"/>
</dbReference>
<comment type="similarity">
    <text evidence="2">Belongs to the binding-protein-dependent transport system permease family. CysTW subfamily.</text>
</comment>
<dbReference type="CDD" id="cd06261">
    <property type="entry name" value="TM_PBP2"/>
    <property type="match status" value="1"/>
</dbReference>
<dbReference type="InterPro" id="IPR000515">
    <property type="entry name" value="MetI-like"/>
</dbReference>
<evidence type="ECO:0000256" key="3">
    <source>
        <dbReference type="ARBA" id="ARBA00022448"/>
    </source>
</evidence>
<dbReference type="PANTHER" id="PTHR43848:SF2">
    <property type="entry name" value="PUTRESCINE TRANSPORT SYSTEM PERMEASE PROTEIN POTI"/>
    <property type="match status" value="1"/>
</dbReference>
<keyword evidence="6 8" id="KW-1133">Transmembrane helix</keyword>
<dbReference type="Gene3D" id="1.10.3720.10">
    <property type="entry name" value="MetI-like"/>
    <property type="match status" value="1"/>
</dbReference>
<evidence type="ECO:0000256" key="4">
    <source>
        <dbReference type="ARBA" id="ARBA00022475"/>
    </source>
</evidence>